<evidence type="ECO:0000256" key="4">
    <source>
        <dbReference type="ARBA" id="ARBA00022692"/>
    </source>
</evidence>
<evidence type="ECO:0000256" key="5">
    <source>
        <dbReference type="ARBA" id="ARBA00023136"/>
    </source>
</evidence>
<reference evidence="9 10" key="1">
    <citation type="submission" date="2019-05" db="EMBL/GenBank/DDBJ databases">
        <authorList>
            <consortium name="Pathogen Informatics"/>
        </authorList>
    </citation>
    <scope>NUCLEOTIDE SEQUENCE [LARGE SCALE GENOMIC DNA]</scope>
    <source>
        <strain evidence="9 10">NCTC11429</strain>
    </source>
</reference>
<dbReference type="AlphaFoldDB" id="A0A4U9VVE6"/>
<keyword evidence="3 7" id="KW-1134">Transmembrane beta strand</keyword>
<comment type="subcellular location">
    <subcellularLocation>
        <location evidence="1 7">Cell outer membrane</location>
        <topology evidence="1 7">Multi-pass membrane protein</topology>
    </subcellularLocation>
</comment>
<dbReference type="PROSITE" id="PS52016">
    <property type="entry name" value="TONB_DEPENDENT_REC_3"/>
    <property type="match status" value="1"/>
</dbReference>
<dbReference type="InterPro" id="IPR037066">
    <property type="entry name" value="Plug_dom_sf"/>
</dbReference>
<keyword evidence="4 7" id="KW-0812">Transmembrane</keyword>
<name>A0A4U9VVE6_9SPHI</name>
<evidence type="ECO:0000313" key="9">
    <source>
        <dbReference type="EMBL" id="VTR51520.1"/>
    </source>
</evidence>
<dbReference type="STRING" id="1123265.GCA_000686625_03701"/>
<dbReference type="Pfam" id="PF07715">
    <property type="entry name" value="Plug"/>
    <property type="match status" value="1"/>
</dbReference>
<keyword evidence="6 7" id="KW-0998">Cell outer membrane</keyword>
<dbReference type="NCBIfam" id="TIGR04056">
    <property type="entry name" value="OMP_RagA_SusC"/>
    <property type="match status" value="1"/>
</dbReference>
<feature type="domain" description="TonB-dependent receptor plug" evidence="8">
    <location>
        <begin position="171"/>
        <end position="286"/>
    </location>
</feature>
<dbReference type="Gene3D" id="2.60.40.1120">
    <property type="entry name" value="Carboxypeptidase-like, regulatory domain"/>
    <property type="match status" value="1"/>
</dbReference>
<dbReference type="InterPro" id="IPR012910">
    <property type="entry name" value="Plug_dom"/>
</dbReference>
<dbReference type="Gene3D" id="2.170.130.10">
    <property type="entry name" value="TonB-dependent receptor, plug domain"/>
    <property type="match status" value="1"/>
</dbReference>
<proteinExistence type="inferred from homology"/>
<evidence type="ECO:0000313" key="10">
    <source>
        <dbReference type="Proteomes" id="UP000308196"/>
    </source>
</evidence>
<dbReference type="InterPro" id="IPR023997">
    <property type="entry name" value="TonB-dep_OMP_SusC/RagA_CS"/>
</dbReference>
<evidence type="ECO:0000256" key="2">
    <source>
        <dbReference type="ARBA" id="ARBA00022448"/>
    </source>
</evidence>
<organism evidence="9 10">
    <name type="scientific">Sphingobacterium thalpophilum</name>
    <dbReference type="NCBI Taxonomy" id="259"/>
    <lineage>
        <taxon>Bacteria</taxon>
        <taxon>Pseudomonadati</taxon>
        <taxon>Bacteroidota</taxon>
        <taxon>Sphingobacteriia</taxon>
        <taxon>Sphingobacteriales</taxon>
        <taxon>Sphingobacteriaceae</taxon>
        <taxon>Sphingobacterium</taxon>
    </lineage>
</organism>
<dbReference type="Gene3D" id="2.40.170.20">
    <property type="entry name" value="TonB-dependent receptor, beta-barrel domain"/>
    <property type="match status" value="1"/>
</dbReference>
<dbReference type="EMBL" id="LR590484">
    <property type="protein sequence ID" value="VTR51520.1"/>
    <property type="molecule type" value="Genomic_DNA"/>
</dbReference>
<evidence type="ECO:0000256" key="6">
    <source>
        <dbReference type="ARBA" id="ARBA00023237"/>
    </source>
</evidence>
<evidence type="ECO:0000256" key="7">
    <source>
        <dbReference type="PROSITE-ProRule" id="PRU01360"/>
    </source>
</evidence>
<dbReference type="GO" id="GO:0009279">
    <property type="term" value="C:cell outer membrane"/>
    <property type="evidence" value="ECO:0007669"/>
    <property type="project" value="UniProtKB-SubCell"/>
</dbReference>
<keyword evidence="2 7" id="KW-0813">Transport</keyword>
<accession>A0A4U9VVE6</accession>
<evidence type="ECO:0000259" key="8">
    <source>
        <dbReference type="Pfam" id="PF07715"/>
    </source>
</evidence>
<protein>
    <submittedName>
        <fullName evidence="9">Outer membrane cobalamin receptor protein</fullName>
    </submittedName>
</protein>
<comment type="similarity">
    <text evidence="7">Belongs to the TonB-dependent receptor family.</text>
</comment>
<dbReference type="Proteomes" id="UP000308196">
    <property type="component" value="Chromosome"/>
</dbReference>
<dbReference type="SUPFAM" id="SSF49464">
    <property type="entry name" value="Carboxypeptidase regulatory domain-like"/>
    <property type="match status" value="1"/>
</dbReference>
<dbReference type="InterPro" id="IPR008969">
    <property type="entry name" value="CarboxyPept-like_regulatory"/>
</dbReference>
<evidence type="ECO:0000256" key="1">
    <source>
        <dbReference type="ARBA" id="ARBA00004571"/>
    </source>
</evidence>
<dbReference type="InterPro" id="IPR039426">
    <property type="entry name" value="TonB-dep_rcpt-like"/>
</dbReference>
<keyword evidence="5 7" id="KW-0472">Membrane</keyword>
<dbReference type="SUPFAM" id="SSF56935">
    <property type="entry name" value="Porins"/>
    <property type="match status" value="1"/>
</dbReference>
<dbReference type="NCBIfam" id="TIGR04057">
    <property type="entry name" value="SusC_RagA_signa"/>
    <property type="match status" value="1"/>
</dbReference>
<keyword evidence="9" id="KW-0675">Receptor</keyword>
<sequence length="1128" mass="126614">MALAQHIFKMQKFCNGERIAFLAGVVNEPAPAILNVFICLFKALKSTSMLLTCIALFHMFSLSAQTPRKDSGANGPLTASGIVVSAIDGKPLQGVSVSVEDQKGRANTKSDGSFSIPVTASTGKAKFSHVGFKPLTLPYSAGVSLRVKLIPLENQLEEVEVVSTGYQKIPKERATGSFEFIDNKLLNRKVSTDILSRLEDIVPSISTSKYSASNRGKLPNINVRGVSSINSNIWPLIVIDGVPYVNNFDNLTGYFNNINPNDIENISVLKDAAAASIWGAQSGNGVIVITTKKGKFNQPLQLTFNSNLTIAQKPDLYYMPQMNTSDYIDAEVFLFSKGYYNSNMNRYSYNITPVIQLLKKQRLGQLSQADVDAELNRLRKIDMRSDFLKYIYRPAVNQQYNMQLKGGNEKVNTLISLGYDKNLKNLVTSSYERLTVKNNTQIRPISKLLIDLGITYTEAKSRDADANWDYNVMGRGMGNFPYMELADKNGNSMVVDAIGYNPAFRDTVAGGRLLDWKFRPLDELNETSRIGRVREIMFNAVLKYELLPKLNISANYSYQRASQPMEIWRGLGSVEHRATLNYYASWDADKVTYNLPLGDYMNKQQMDNTTQLARAQVDYEKLWGEDHRLNMLAGAEIRQVKSDGTSNVYYGYNKDNGNFTPVQWGKTVPLLNGIAGSGILRDFSSISGFTNRYTAIFLNSNYAFKDRYIVSGSIRKDASNLFGVKTNDKGKPFWSIGGSWVINKEEFTPSVFDLLKLRVTYGYNGNINNSTSAYPIMYRESMPHYISNEPYGYIQSPPNPSLRWERIGTYNFGLDYGLLKNRITGSIEYYVKDAKDLIALGQLDPSTGFSAMLLNSANIRGKGVDLSLQSVNIQKRSFSWLTNLVFSYNRNIVKKSYNENILGDSYVSTNPIVTPFEGMDLYSLLSFKWAGLDPQTGAPQGYVDGEISKDYITLYGNTSVWEMDNNGSSVPVYFGSIRNTFRYRKLELSFNISYQLGHKFQRTSFENYRFVSMGAGHADFAKRWQKPGDELHTNVPALSYPANMFATNFYAFSSALVTPADQIKLRDLQLSYSFGSIKKIGIQNLNIYGYAQNITTLWRANKYGIDPEFGFNWPDPLTISLGLNLTLQ</sequence>
<dbReference type="KEGG" id="stha:NCTC11429_04367"/>
<evidence type="ECO:0000256" key="3">
    <source>
        <dbReference type="ARBA" id="ARBA00022452"/>
    </source>
</evidence>
<dbReference type="InterPro" id="IPR023996">
    <property type="entry name" value="TonB-dep_OMP_SusC/RagA"/>
</dbReference>
<dbReference type="InterPro" id="IPR036942">
    <property type="entry name" value="Beta-barrel_TonB_sf"/>
</dbReference>
<gene>
    <name evidence="9" type="ORF">NCTC11429_04367</name>
</gene>